<dbReference type="AlphaFoldDB" id="A0AAV1DZ37"/>
<feature type="transmembrane region" description="Helical" evidence="11">
    <location>
        <begin position="504"/>
        <end position="526"/>
    </location>
</feature>
<proteinExistence type="inferred from homology"/>
<dbReference type="GO" id="GO:1902600">
    <property type="term" value="P:proton transmembrane transport"/>
    <property type="evidence" value="ECO:0007669"/>
    <property type="project" value="InterPro"/>
</dbReference>
<dbReference type="GO" id="GO:0006885">
    <property type="term" value="P:regulation of pH"/>
    <property type="evidence" value="ECO:0007669"/>
    <property type="project" value="TreeGrafter"/>
</dbReference>
<evidence type="ECO:0000313" key="15">
    <source>
        <dbReference type="EMBL" id="CAI9111928.1"/>
    </source>
</evidence>
<name>A0AAV1DZ37_OLDCO</name>
<feature type="transmembrane region" description="Helical" evidence="11">
    <location>
        <begin position="292"/>
        <end position="314"/>
    </location>
</feature>
<dbReference type="Gene3D" id="1.20.1530.20">
    <property type="match status" value="1"/>
</dbReference>
<sequence length="867" mass="95908">MTVWQLPIKTGSKSCQTLTALILRFVSFVYFSFSLQKSHLQDQELRYKPLSFIPHPSLPSSSPNRKKNKNNKTKMATNGIYNNNNNVTILTILQCVRDPPKVNSLGYFSQNLKHMSSRNPFIYSLPTLEFQMVVIFVLTHLCHFPLKRIGFPKLVSEIAAGIILGSTLLGERLEYQKFLFPASGQGILGSFASFGYLFFQFLSGVKMDTGMIRKTGPKALAIGVINIAAPILFGVLLDPLIVGVSSGKPSYSAKKMKDNRRAVFVAHSMTAFPVVAFLLKDLKILNSELGRLALSSGLISHLLQALLTSINTIYNGIVYKGRDIFSDVTLCTCFVLFIFFAIRPALVWMVKQTPEGRPVQDLYIYLVIFAVIASAIFSLFVDINMLVGPFLIGLAVPEGPPLGSALVDKLEAFSSGVLLPTFITVVTLRTNISDISGNIDTFSVLLILIAFVTKIAATFLCAWYCKMPVRDALALGLILSTKGVVDLATYSFVRDLGFINQPIFALLVLATAAIGTFVPFMVQLLYDPTKKYAGYQKRSIMYSRLGGKLPILACIHSSDNIMATMRLLDACTPTTESPITVNALHLIELRGRATPIFISHKAQGKSDSSSSYSEDVILSFKQFERNNWGAVTAQAFTAISPRKLMQEDICTLALDVLASIIIVPFHRRWGIDGSVESEDMSLRTLNRNVLDRAPCSVGVLIDRGHLGRSNSMTSSAKTYHVAMIFLGGRDDQEALTLAKRMTRNGNINLTIIRCVPKGIDGANMEDDVSDIKVLYDFKQNRIGQGNVTYIEKIVNDPPELAWLVRSMADQFDLILVGRRYKVESVLTVGFEEWCEVPELGIIGDLLATSDLRRRASVLIVQQQKIIH</sequence>
<evidence type="ECO:0000256" key="8">
    <source>
        <dbReference type="ARBA" id="ARBA00023136"/>
    </source>
</evidence>
<keyword evidence="8 11" id="KW-0472">Membrane</keyword>
<feature type="domain" description="Cation/H(+) antiporter central" evidence="13">
    <location>
        <begin position="581"/>
        <end position="708"/>
    </location>
</feature>
<feature type="transmembrane region" description="Helical" evidence="11">
    <location>
        <begin position="326"/>
        <end position="350"/>
    </location>
</feature>
<feature type="transmembrane region" description="Helical" evidence="11">
    <location>
        <begin position="179"/>
        <end position="199"/>
    </location>
</feature>
<dbReference type="InterPro" id="IPR057291">
    <property type="entry name" value="CHX17_2nd"/>
</dbReference>
<evidence type="ECO:0000256" key="11">
    <source>
        <dbReference type="SAM" id="Phobius"/>
    </source>
</evidence>
<keyword evidence="16" id="KW-1185">Reference proteome</keyword>
<dbReference type="GO" id="GO:0016020">
    <property type="term" value="C:membrane"/>
    <property type="evidence" value="ECO:0007669"/>
    <property type="project" value="UniProtKB-SubCell"/>
</dbReference>
<dbReference type="InterPro" id="IPR006153">
    <property type="entry name" value="Cation/H_exchanger_TM"/>
</dbReference>
<dbReference type="Proteomes" id="UP001161247">
    <property type="component" value="Chromosome 7"/>
</dbReference>
<dbReference type="InterPro" id="IPR050794">
    <property type="entry name" value="CPA2_transporter"/>
</dbReference>
<keyword evidence="5" id="KW-0630">Potassium</keyword>
<dbReference type="PANTHER" id="PTHR32468">
    <property type="entry name" value="CATION/H + ANTIPORTER"/>
    <property type="match status" value="1"/>
</dbReference>
<dbReference type="Pfam" id="PF23256">
    <property type="entry name" value="CHX17_2nd"/>
    <property type="match status" value="1"/>
</dbReference>
<evidence type="ECO:0000256" key="9">
    <source>
        <dbReference type="ARBA" id="ARBA00038341"/>
    </source>
</evidence>
<evidence type="ECO:0000256" key="4">
    <source>
        <dbReference type="ARBA" id="ARBA00022692"/>
    </source>
</evidence>
<feature type="transmembrane region" description="Helical" evidence="11">
    <location>
        <begin position="262"/>
        <end position="280"/>
    </location>
</feature>
<dbReference type="Pfam" id="PF23259">
    <property type="entry name" value="CHX17_C"/>
    <property type="match status" value="1"/>
</dbReference>
<evidence type="ECO:0000256" key="3">
    <source>
        <dbReference type="ARBA" id="ARBA00022538"/>
    </source>
</evidence>
<accession>A0AAV1DZ37</accession>
<feature type="transmembrane region" description="Helical" evidence="11">
    <location>
        <begin position="121"/>
        <end position="142"/>
    </location>
</feature>
<evidence type="ECO:0000256" key="1">
    <source>
        <dbReference type="ARBA" id="ARBA00004141"/>
    </source>
</evidence>
<keyword evidence="3" id="KW-0633">Potassium transport</keyword>
<comment type="subcellular location">
    <subcellularLocation>
        <location evidence="1">Membrane</location>
        <topology evidence="1">Multi-pass membrane protein</topology>
    </subcellularLocation>
</comment>
<evidence type="ECO:0000313" key="16">
    <source>
        <dbReference type="Proteomes" id="UP001161247"/>
    </source>
</evidence>
<feature type="domain" description="Cation/H+ exchanger transmembrane" evidence="12">
    <location>
        <begin position="137"/>
        <end position="513"/>
    </location>
</feature>
<feature type="transmembrane region" description="Helical" evidence="11">
    <location>
        <begin position="362"/>
        <end position="381"/>
    </location>
</feature>
<keyword evidence="4 11" id="KW-0812">Transmembrane</keyword>
<evidence type="ECO:0000259" key="13">
    <source>
        <dbReference type="Pfam" id="PF23256"/>
    </source>
</evidence>
<organism evidence="15 16">
    <name type="scientific">Oldenlandia corymbosa var. corymbosa</name>
    <dbReference type="NCBI Taxonomy" id="529605"/>
    <lineage>
        <taxon>Eukaryota</taxon>
        <taxon>Viridiplantae</taxon>
        <taxon>Streptophyta</taxon>
        <taxon>Embryophyta</taxon>
        <taxon>Tracheophyta</taxon>
        <taxon>Spermatophyta</taxon>
        <taxon>Magnoliopsida</taxon>
        <taxon>eudicotyledons</taxon>
        <taxon>Gunneridae</taxon>
        <taxon>Pentapetalae</taxon>
        <taxon>asterids</taxon>
        <taxon>lamiids</taxon>
        <taxon>Gentianales</taxon>
        <taxon>Rubiaceae</taxon>
        <taxon>Rubioideae</taxon>
        <taxon>Spermacoceae</taxon>
        <taxon>Hedyotis-Oldenlandia complex</taxon>
        <taxon>Oldenlandia</taxon>
    </lineage>
</organism>
<feature type="transmembrane region" description="Helical" evidence="11">
    <location>
        <begin position="220"/>
        <end position="242"/>
    </location>
</feature>
<dbReference type="PANTHER" id="PTHR32468:SF17">
    <property type="entry name" value="CATION_H(+) ANTIPORTER 4"/>
    <property type="match status" value="1"/>
</dbReference>
<dbReference type="InterPro" id="IPR038770">
    <property type="entry name" value="Na+/solute_symporter_sf"/>
</dbReference>
<dbReference type="Pfam" id="PF00999">
    <property type="entry name" value="Na_H_Exchanger"/>
    <property type="match status" value="1"/>
</dbReference>
<keyword evidence="2" id="KW-0813">Transport</keyword>
<evidence type="ECO:0000256" key="5">
    <source>
        <dbReference type="ARBA" id="ARBA00022958"/>
    </source>
</evidence>
<evidence type="ECO:0000256" key="10">
    <source>
        <dbReference type="SAM" id="MobiDB-lite"/>
    </source>
</evidence>
<feature type="region of interest" description="Disordered" evidence="10">
    <location>
        <begin position="56"/>
        <end position="77"/>
    </location>
</feature>
<evidence type="ECO:0000259" key="12">
    <source>
        <dbReference type="Pfam" id="PF00999"/>
    </source>
</evidence>
<dbReference type="EMBL" id="OX459124">
    <property type="protein sequence ID" value="CAI9111928.1"/>
    <property type="molecule type" value="Genomic_DNA"/>
</dbReference>
<dbReference type="GO" id="GO:0012505">
    <property type="term" value="C:endomembrane system"/>
    <property type="evidence" value="ECO:0007669"/>
    <property type="project" value="TreeGrafter"/>
</dbReference>
<keyword evidence="7" id="KW-0406">Ion transport</keyword>
<reference evidence="15" key="1">
    <citation type="submission" date="2023-03" db="EMBL/GenBank/DDBJ databases">
        <authorList>
            <person name="Julca I."/>
        </authorList>
    </citation>
    <scope>NUCLEOTIDE SEQUENCE</scope>
</reference>
<evidence type="ECO:0000256" key="2">
    <source>
        <dbReference type="ARBA" id="ARBA00022448"/>
    </source>
</evidence>
<dbReference type="InterPro" id="IPR057290">
    <property type="entry name" value="CHX17_C"/>
</dbReference>
<feature type="transmembrane region" description="Helical" evidence="11">
    <location>
        <begin position="442"/>
        <end position="465"/>
    </location>
</feature>
<dbReference type="GO" id="GO:0006813">
    <property type="term" value="P:potassium ion transport"/>
    <property type="evidence" value="ECO:0007669"/>
    <property type="project" value="UniProtKB-KW"/>
</dbReference>
<protein>
    <submittedName>
        <fullName evidence="15">OLC1v1012273C2</fullName>
    </submittedName>
</protein>
<evidence type="ECO:0000256" key="7">
    <source>
        <dbReference type="ARBA" id="ARBA00023065"/>
    </source>
</evidence>
<dbReference type="GO" id="GO:0015297">
    <property type="term" value="F:antiporter activity"/>
    <property type="evidence" value="ECO:0007669"/>
    <property type="project" value="InterPro"/>
</dbReference>
<keyword evidence="6 11" id="KW-1133">Transmembrane helix</keyword>
<comment type="similarity">
    <text evidence="9">Belongs to the monovalent cation:proton antiporter 2 (CPA2) transporter (TC 2.A.37) family. CHX (TC 2.A.37.4) subfamily.</text>
</comment>
<gene>
    <name evidence="15" type="ORF">OLC1_LOCUS19212</name>
</gene>
<evidence type="ECO:0000259" key="14">
    <source>
        <dbReference type="Pfam" id="PF23259"/>
    </source>
</evidence>
<feature type="domain" description="Cation/H(+) antiporter C-terminal" evidence="14">
    <location>
        <begin position="720"/>
        <end position="863"/>
    </location>
</feature>
<evidence type="ECO:0000256" key="6">
    <source>
        <dbReference type="ARBA" id="ARBA00022989"/>
    </source>
</evidence>